<feature type="transmembrane region" description="Helical" evidence="1">
    <location>
        <begin position="6"/>
        <end position="25"/>
    </location>
</feature>
<keyword evidence="1" id="KW-0472">Membrane</keyword>
<accession>A0A2P2N9Q7</accession>
<keyword evidence="1" id="KW-1133">Transmembrane helix</keyword>
<protein>
    <submittedName>
        <fullName evidence="2">Uncharacterized protein</fullName>
    </submittedName>
</protein>
<dbReference type="AlphaFoldDB" id="A0A2P2N9Q7"/>
<sequence length="85" mass="10435">MLYFFGFFFFLKFFFLSFIVVVWLPRKQRGKKKGKKYLRFSVCFRTSMVYGKFLVALVSLLYMQLFGFLDFTFLYFQTVFLSWCL</sequence>
<dbReference type="EMBL" id="GGEC01058741">
    <property type="protein sequence ID" value="MBX39225.1"/>
    <property type="molecule type" value="Transcribed_RNA"/>
</dbReference>
<organism evidence="2">
    <name type="scientific">Rhizophora mucronata</name>
    <name type="common">Asiatic mangrove</name>
    <dbReference type="NCBI Taxonomy" id="61149"/>
    <lineage>
        <taxon>Eukaryota</taxon>
        <taxon>Viridiplantae</taxon>
        <taxon>Streptophyta</taxon>
        <taxon>Embryophyta</taxon>
        <taxon>Tracheophyta</taxon>
        <taxon>Spermatophyta</taxon>
        <taxon>Magnoliopsida</taxon>
        <taxon>eudicotyledons</taxon>
        <taxon>Gunneridae</taxon>
        <taxon>Pentapetalae</taxon>
        <taxon>rosids</taxon>
        <taxon>fabids</taxon>
        <taxon>Malpighiales</taxon>
        <taxon>Rhizophoraceae</taxon>
        <taxon>Rhizophora</taxon>
    </lineage>
</organism>
<reference evidence="2" key="1">
    <citation type="submission" date="2018-02" db="EMBL/GenBank/DDBJ databases">
        <title>Rhizophora mucronata_Transcriptome.</title>
        <authorList>
            <person name="Meera S.P."/>
            <person name="Sreeshan A."/>
            <person name="Augustine A."/>
        </authorList>
    </citation>
    <scope>NUCLEOTIDE SEQUENCE</scope>
    <source>
        <tissue evidence="2">Leaf</tissue>
    </source>
</reference>
<evidence type="ECO:0000256" key="1">
    <source>
        <dbReference type="SAM" id="Phobius"/>
    </source>
</evidence>
<evidence type="ECO:0000313" key="2">
    <source>
        <dbReference type="EMBL" id="MBX39225.1"/>
    </source>
</evidence>
<feature type="transmembrane region" description="Helical" evidence="1">
    <location>
        <begin position="37"/>
        <end position="59"/>
    </location>
</feature>
<name>A0A2P2N9Q7_RHIMU</name>
<proteinExistence type="predicted"/>
<keyword evidence="1" id="KW-0812">Transmembrane</keyword>